<dbReference type="InterPro" id="IPR000835">
    <property type="entry name" value="HTH_MarR-typ"/>
</dbReference>
<dbReference type="PRINTS" id="PR00598">
    <property type="entry name" value="HTHMARR"/>
</dbReference>
<dbReference type="PANTHER" id="PTHR33164">
    <property type="entry name" value="TRANSCRIPTIONAL REGULATOR, MARR FAMILY"/>
    <property type="match status" value="1"/>
</dbReference>
<accession>A0A1S9N454</accession>
<dbReference type="Proteomes" id="UP000190959">
    <property type="component" value="Unassembled WGS sequence"/>
</dbReference>
<dbReference type="PANTHER" id="PTHR33164:SF43">
    <property type="entry name" value="HTH-TYPE TRANSCRIPTIONAL REPRESSOR YETL"/>
    <property type="match status" value="1"/>
</dbReference>
<dbReference type="Gene3D" id="1.10.10.10">
    <property type="entry name" value="Winged helix-like DNA-binding domain superfamily/Winged helix DNA-binding domain"/>
    <property type="match status" value="1"/>
</dbReference>
<dbReference type="InterPro" id="IPR039422">
    <property type="entry name" value="MarR/SlyA-like"/>
</dbReference>
<dbReference type="RefSeq" id="WP_078116126.1">
    <property type="nucleotide sequence ID" value="NZ_JABSWL010000001.1"/>
</dbReference>
<dbReference type="InterPro" id="IPR036388">
    <property type="entry name" value="WH-like_DNA-bd_sf"/>
</dbReference>
<sequence>MVEKGIPMNKEFVITRKILKLGNQLINTRNEDFHFHDITAEQSETLQFFDVHKGSSASDLKKYLGVSHQAARNIIERMKKKELLYVEVSEEDARARLVYLTEKGQKVCKALKRDGTNMGQRLLNGLDSNERKQLLEMIEKMERNIE</sequence>
<proteinExistence type="predicted"/>
<dbReference type="PROSITE" id="PS50995">
    <property type="entry name" value="HTH_MARR_2"/>
    <property type="match status" value="1"/>
</dbReference>
<feature type="domain" description="HTH marR-type" evidence="1">
    <location>
        <begin position="11"/>
        <end position="143"/>
    </location>
</feature>
<dbReference type="SMART" id="SM00347">
    <property type="entry name" value="HTH_MARR"/>
    <property type="match status" value="1"/>
</dbReference>
<gene>
    <name evidence="2" type="ORF">CBEIBR21_15325</name>
</gene>
<evidence type="ECO:0000313" key="2">
    <source>
        <dbReference type="EMBL" id="OOP72308.1"/>
    </source>
</evidence>
<comment type="caution">
    <text evidence="2">The sequence shown here is derived from an EMBL/GenBank/DDBJ whole genome shotgun (WGS) entry which is preliminary data.</text>
</comment>
<evidence type="ECO:0000313" key="3">
    <source>
        <dbReference type="Proteomes" id="UP000190959"/>
    </source>
</evidence>
<dbReference type="InterPro" id="IPR036390">
    <property type="entry name" value="WH_DNA-bd_sf"/>
</dbReference>
<dbReference type="AlphaFoldDB" id="A0A1S9N454"/>
<protein>
    <recommendedName>
        <fullName evidence="1">HTH marR-type domain-containing protein</fullName>
    </recommendedName>
</protein>
<dbReference type="EMBL" id="MWMH01000005">
    <property type="protein sequence ID" value="OOP72308.1"/>
    <property type="molecule type" value="Genomic_DNA"/>
</dbReference>
<dbReference type="Pfam" id="PF12802">
    <property type="entry name" value="MarR_2"/>
    <property type="match status" value="1"/>
</dbReference>
<name>A0A1S9N454_CLOBE</name>
<reference evidence="2 3" key="1">
    <citation type="submission" date="2017-02" db="EMBL/GenBank/DDBJ databases">
        <title>Genome sequence of Clostridium beijerinckii Br21.</title>
        <authorList>
            <person name="Fonseca B.C."/>
            <person name="Guazzaroni M.E."/>
            <person name="Riano-Pachon D.M."/>
            <person name="Reginatto V."/>
        </authorList>
    </citation>
    <scope>NUCLEOTIDE SEQUENCE [LARGE SCALE GENOMIC DNA]</scope>
    <source>
        <strain evidence="2 3">Br21</strain>
    </source>
</reference>
<organism evidence="2 3">
    <name type="scientific">Clostridium beijerinckii</name>
    <name type="common">Clostridium MP</name>
    <dbReference type="NCBI Taxonomy" id="1520"/>
    <lineage>
        <taxon>Bacteria</taxon>
        <taxon>Bacillati</taxon>
        <taxon>Bacillota</taxon>
        <taxon>Clostridia</taxon>
        <taxon>Eubacteriales</taxon>
        <taxon>Clostridiaceae</taxon>
        <taxon>Clostridium</taxon>
    </lineage>
</organism>
<evidence type="ECO:0000259" key="1">
    <source>
        <dbReference type="PROSITE" id="PS50995"/>
    </source>
</evidence>
<dbReference type="GO" id="GO:0003700">
    <property type="term" value="F:DNA-binding transcription factor activity"/>
    <property type="evidence" value="ECO:0007669"/>
    <property type="project" value="InterPro"/>
</dbReference>
<dbReference type="SUPFAM" id="SSF46785">
    <property type="entry name" value="Winged helix' DNA-binding domain"/>
    <property type="match status" value="1"/>
</dbReference>
<dbReference type="GO" id="GO:0006950">
    <property type="term" value="P:response to stress"/>
    <property type="evidence" value="ECO:0007669"/>
    <property type="project" value="TreeGrafter"/>
</dbReference>